<gene>
    <name evidence="2" type="ORF">NCTC10138_00121</name>
</gene>
<dbReference type="PANTHER" id="PTHR11373">
    <property type="entry name" value="DEOXYNUCLEOSIDE TRIPHOSPHATE TRIPHOSPHOHYDROLASE"/>
    <property type="match status" value="1"/>
</dbReference>
<protein>
    <submittedName>
        <fullName evidence="2">HD domain</fullName>
    </submittedName>
</protein>
<evidence type="ECO:0000313" key="3">
    <source>
        <dbReference type="Proteomes" id="UP000289841"/>
    </source>
</evidence>
<dbReference type="KEGG" id="aaxa:NCTC10138_00121"/>
<dbReference type="InterPro" id="IPR006674">
    <property type="entry name" value="HD_domain"/>
</dbReference>
<reference evidence="2 3" key="1">
    <citation type="submission" date="2019-01" db="EMBL/GenBank/DDBJ databases">
        <authorList>
            <consortium name="Pathogen Informatics"/>
        </authorList>
    </citation>
    <scope>NUCLEOTIDE SEQUENCE [LARGE SCALE GENOMIC DNA]</scope>
    <source>
        <strain evidence="2 3">NCTC10138</strain>
    </source>
</reference>
<accession>A0A449BBG0</accession>
<evidence type="ECO:0000313" key="2">
    <source>
        <dbReference type="EMBL" id="VEU79723.1"/>
    </source>
</evidence>
<dbReference type="InterPro" id="IPR045509">
    <property type="entry name" value="HD_assoc_2"/>
</dbReference>
<sequence length="407" mass="47737">MIKKEREQVFRDPIHGYITVSYEIITEIIDTQVFQRLRRIRQLSGVSMVYHGAEHSRFSHSLGVYHNANRFLEVPDLRNTLTEREKLLFLSAALLHDVGHGPYSHAFEDIFGVDHEKIGARIIVENKELRNVLNKVDADFALDIASIILKQGKFPLLEQLISSQLDVDRLDYLLRDAYFTGTAYGNIDIDRLIRVMRIKNGQVVFKVSGIHAIENYLISRYHMYWQVYYHNVSRAYEVILEKTYLRIKDLLEEGYKFKADVSALKEVINNPNNLDYYVLIDDFYINGLLASFLNAKDEILKTLSSDFLNRNIWGYLDVNSKNEEKISEIKNNMSDTERRYFTESRTVYQSTYKDEATKLGDKIYILLEDGSVKTLFEESKMIESLSQSGSKLDLKFFYRKKWKNRYM</sequence>
<dbReference type="Pfam" id="PF19276">
    <property type="entry name" value="HD_assoc_2"/>
    <property type="match status" value="1"/>
</dbReference>
<proteinExistence type="predicted"/>
<dbReference type="InterPro" id="IPR003607">
    <property type="entry name" value="HD/PDEase_dom"/>
</dbReference>
<dbReference type="OrthoDB" id="9803619at2"/>
<dbReference type="AlphaFoldDB" id="A0A449BBG0"/>
<dbReference type="Gene3D" id="1.10.3210.10">
    <property type="entry name" value="Hypothetical protein af1432"/>
    <property type="match status" value="1"/>
</dbReference>
<evidence type="ECO:0000259" key="1">
    <source>
        <dbReference type="PROSITE" id="PS51831"/>
    </source>
</evidence>
<dbReference type="InterPro" id="IPR050135">
    <property type="entry name" value="dGTPase-like"/>
</dbReference>
<dbReference type="CDD" id="cd00077">
    <property type="entry name" value="HDc"/>
    <property type="match status" value="1"/>
</dbReference>
<dbReference type="STRING" id="1278311.GCA_000428705_00725"/>
<keyword evidence="3" id="KW-1185">Reference proteome</keyword>
<dbReference type="EMBL" id="LR215048">
    <property type="protein sequence ID" value="VEU79723.1"/>
    <property type="molecule type" value="Genomic_DNA"/>
</dbReference>
<feature type="domain" description="HD" evidence="1">
    <location>
        <begin position="57"/>
        <end position="173"/>
    </location>
</feature>
<dbReference type="GO" id="GO:0006203">
    <property type="term" value="P:dGTP catabolic process"/>
    <property type="evidence" value="ECO:0007669"/>
    <property type="project" value="TreeGrafter"/>
</dbReference>
<dbReference type="SMART" id="SM00471">
    <property type="entry name" value="HDc"/>
    <property type="match status" value="1"/>
</dbReference>
<dbReference type="GO" id="GO:0008832">
    <property type="term" value="F:dGTPase activity"/>
    <property type="evidence" value="ECO:0007669"/>
    <property type="project" value="TreeGrafter"/>
</dbReference>
<dbReference type="Proteomes" id="UP000289841">
    <property type="component" value="Chromosome"/>
</dbReference>
<dbReference type="PROSITE" id="PS51831">
    <property type="entry name" value="HD"/>
    <property type="match status" value="1"/>
</dbReference>
<dbReference type="PANTHER" id="PTHR11373:SF4">
    <property type="entry name" value="DEOXYNUCLEOSIDE TRIPHOSPHATE TRIPHOSPHOHYDROLASE SAMHD1"/>
    <property type="match status" value="1"/>
</dbReference>
<name>A0A449BBG0_HAPAX</name>
<organism evidence="2 3">
    <name type="scientific">Haploplasma axanthum</name>
    <name type="common">Acholeplasma axanthum</name>
    <dbReference type="NCBI Taxonomy" id="29552"/>
    <lineage>
        <taxon>Bacteria</taxon>
        <taxon>Bacillati</taxon>
        <taxon>Mycoplasmatota</taxon>
        <taxon>Mollicutes</taxon>
        <taxon>Acholeplasmatales</taxon>
        <taxon>Acholeplasmataceae</taxon>
        <taxon>Haploplasma</taxon>
    </lineage>
</organism>
<dbReference type="SUPFAM" id="SSF109604">
    <property type="entry name" value="HD-domain/PDEase-like"/>
    <property type="match status" value="1"/>
</dbReference>
<dbReference type="Pfam" id="PF01966">
    <property type="entry name" value="HD"/>
    <property type="match status" value="1"/>
</dbReference>